<gene>
    <name evidence="1" type="ORF">Indivirus_1_27</name>
</gene>
<organism evidence="1">
    <name type="scientific">Indivirus ILV1</name>
    <dbReference type="NCBI Taxonomy" id="1977633"/>
    <lineage>
        <taxon>Viruses</taxon>
        <taxon>Varidnaviria</taxon>
        <taxon>Bamfordvirae</taxon>
        <taxon>Nucleocytoviricota</taxon>
        <taxon>Megaviricetes</taxon>
        <taxon>Imitervirales</taxon>
        <taxon>Mimiviridae</taxon>
        <taxon>Klosneuvirinae</taxon>
        <taxon>Indivirus</taxon>
    </lineage>
</organism>
<evidence type="ECO:0000313" key="1">
    <source>
        <dbReference type="EMBL" id="ARF09404.1"/>
    </source>
</evidence>
<name>A0A1V0SCP6_9VIRU</name>
<proteinExistence type="predicted"/>
<dbReference type="EMBL" id="KY684085">
    <property type="protein sequence ID" value="ARF09404.1"/>
    <property type="molecule type" value="Genomic_DNA"/>
</dbReference>
<reference evidence="1" key="1">
    <citation type="journal article" date="2017" name="Science">
        <title>Giant viruses with an expanded complement of translation system components.</title>
        <authorList>
            <person name="Schulz F."/>
            <person name="Yutin N."/>
            <person name="Ivanova N.N."/>
            <person name="Ortega D.R."/>
            <person name="Lee T.K."/>
            <person name="Vierheilig J."/>
            <person name="Daims H."/>
            <person name="Horn M."/>
            <person name="Wagner M."/>
            <person name="Jensen G.J."/>
            <person name="Kyrpides N.C."/>
            <person name="Koonin E.V."/>
            <person name="Woyke T."/>
        </authorList>
    </citation>
    <scope>NUCLEOTIDE SEQUENCE</scope>
    <source>
        <strain evidence="1">ILV1</strain>
    </source>
</reference>
<protein>
    <submittedName>
        <fullName evidence="1">Uncharacterized protein</fullName>
    </submittedName>
</protein>
<accession>A0A1V0SCP6</accession>
<sequence>MDYQTTPLPNWDDLDQDTFERNVFFQMCLRDIIPTPDSAVIRMLQLFYFNKRLDKNGIWIVDWNHWLTNGRISSVQIPLVRKFINEHGGERNLNYYLRKVVDYVNNNHDILNNYLRKVVDYVNNNHDISNN</sequence>